<dbReference type="PaxDb" id="39947-A0A0P0V2X8"/>
<organism evidence="2 3">
    <name type="scientific">Oryza sativa subsp. japonica</name>
    <name type="common">Rice</name>
    <dbReference type="NCBI Taxonomy" id="39947"/>
    <lineage>
        <taxon>Eukaryota</taxon>
        <taxon>Viridiplantae</taxon>
        <taxon>Streptophyta</taxon>
        <taxon>Embryophyta</taxon>
        <taxon>Tracheophyta</taxon>
        <taxon>Spermatophyta</taxon>
        <taxon>Magnoliopsida</taxon>
        <taxon>Liliopsida</taxon>
        <taxon>Poales</taxon>
        <taxon>Poaceae</taxon>
        <taxon>BOP clade</taxon>
        <taxon>Oryzoideae</taxon>
        <taxon>Oryzeae</taxon>
        <taxon>Oryzinae</taxon>
        <taxon>Oryza</taxon>
        <taxon>Oryza sativa</taxon>
    </lineage>
</organism>
<dbReference type="InParanoid" id="A0A0P0V2X8"/>
<proteinExistence type="predicted"/>
<gene>
    <name evidence="2" type="ordered locus">Os01g0499350</name>
    <name evidence="2" type="ORF">OSNPB_010499350</name>
</gene>
<keyword evidence="3" id="KW-1185">Reference proteome</keyword>
<sequence length="146" mass="15863">MGQVKGTLRRIQQLCNAGLIGVAIACNFVMQKVQPLKSPIHPTWEPFDKDKATGRITSFFEPGTAISTKGCPKLLYCKSTLPGTENFVSNPPLLEMPAKRSTTDAPSVERPFKCLAAKWPATGRSTMLDSRTKDHHSCAGEGEANC</sequence>
<reference evidence="2 3" key="2">
    <citation type="journal article" date="2013" name="Plant Cell Physiol.">
        <title>Rice Annotation Project Database (RAP-DB): an integrative and interactive database for rice genomics.</title>
        <authorList>
            <person name="Sakai H."/>
            <person name="Lee S.S."/>
            <person name="Tanaka T."/>
            <person name="Numa H."/>
            <person name="Kim J."/>
            <person name="Kawahara Y."/>
            <person name="Wakimoto H."/>
            <person name="Yang C.C."/>
            <person name="Iwamoto M."/>
            <person name="Abe T."/>
            <person name="Yamada Y."/>
            <person name="Muto A."/>
            <person name="Inokuchi H."/>
            <person name="Ikemura T."/>
            <person name="Matsumoto T."/>
            <person name="Sasaki T."/>
            <person name="Itoh T."/>
        </authorList>
    </citation>
    <scope>NUCLEOTIDE SEQUENCE [LARGE SCALE GENOMIC DNA]</scope>
    <source>
        <strain evidence="3">cv. Nipponbare</strain>
    </source>
</reference>
<dbReference type="EMBL" id="AP014957">
    <property type="protein sequence ID" value="BAS72308.1"/>
    <property type="molecule type" value="Genomic_DNA"/>
</dbReference>
<reference evidence="3" key="1">
    <citation type="journal article" date="2005" name="Nature">
        <title>The map-based sequence of the rice genome.</title>
        <authorList>
            <consortium name="International rice genome sequencing project (IRGSP)"/>
            <person name="Matsumoto T."/>
            <person name="Wu J."/>
            <person name="Kanamori H."/>
            <person name="Katayose Y."/>
            <person name="Fujisawa M."/>
            <person name="Namiki N."/>
            <person name="Mizuno H."/>
            <person name="Yamamoto K."/>
            <person name="Antonio B.A."/>
            <person name="Baba T."/>
            <person name="Sakata K."/>
            <person name="Nagamura Y."/>
            <person name="Aoki H."/>
            <person name="Arikawa K."/>
            <person name="Arita K."/>
            <person name="Bito T."/>
            <person name="Chiden Y."/>
            <person name="Fujitsuka N."/>
            <person name="Fukunaka R."/>
            <person name="Hamada M."/>
            <person name="Harada C."/>
            <person name="Hayashi A."/>
            <person name="Hijishita S."/>
            <person name="Honda M."/>
            <person name="Hosokawa S."/>
            <person name="Ichikawa Y."/>
            <person name="Idonuma A."/>
            <person name="Iijima M."/>
            <person name="Ikeda M."/>
            <person name="Ikeno M."/>
            <person name="Ito K."/>
            <person name="Ito S."/>
            <person name="Ito T."/>
            <person name="Ito Y."/>
            <person name="Ito Y."/>
            <person name="Iwabuchi A."/>
            <person name="Kamiya K."/>
            <person name="Karasawa W."/>
            <person name="Kurita K."/>
            <person name="Katagiri S."/>
            <person name="Kikuta A."/>
            <person name="Kobayashi H."/>
            <person name="Kobayashi N."/>
            <person name="Machita K."/>
            <person name="Maehara T."/>
            <person name="Masukawa M."/>
            <person name="Mizubayashi T."/>
            <person name="Mukai Y."/>
            <person name="Nagasaki H."/>
            <person name="Nagata Y."/>
            <person name="Naito S."/>
            <person name="Nakashima M."/>
            <person name="Nakama Y."/>
            <person name="Nakamichi Y."/>
            <person name="Nakamura M."/>
            <person name="Meguro A."/>
            <person name="Negishi M."/>
            <person name="Ohta I."/>
            <person name="Ohta T."/>
            <person name="Okamoto M."/>
            <person name="Ono N."/>
            <person name="Saji S."/>
            <person name="Sakaguchi M."/>
            <person name="Sakai K."/>
            <person name="Shibata M."/>
            <person name="Shimokawa T."/>
            <person name="Song J."/>
            <person name="Takazaki Y."/>
            <person name="Terasawa K."/>
            <person name="Tsugane M."/>
            <person name="Tsuji K."/>
            <person name="Ueda S."/>
            <person name="Waki K."/>
            <person name="Yamagata H."/>
            <person name="Yamamoto M."/>
            <person name="Yamamoto S."/>
            <person name="Yamane H."/>
            <person name="Yoshiki S."/>
            <person name="Yoshihara R."/>
            <person name="Yukawa K."/>
            <person name="Zhong H."/>
            <person name="Yano M."/>
            <person name="Yuan Q."/>
            <person name="Ouyang S."/>
            <person name="Liu J."/>
            <person name="Jones K.M."/>
            <person name="Gansberger K."/>
            <person name="Moffat K."/>
            <person name="Hill J."/>
            <person name="Bera J."/>
            <person name="Fadrosh D."/>
            <person name="Jin S."/>
            <person name="Johri S."/>
            <person name="Kim M."/>
            <person name="Overton L."/>
            <person name="Reardon M."/>
            <person name="Tsitrin T."/>
            <person name="Vuong H."/>
            <person name="Weaver B."/>
            <person name="Ciecko A."/>
            <person name="Tallon L."/>
            <person name="Jackson J."/>
            <person name="Pai G."/>
            <person name="Aken S.V."/>
            <person name="Utterback T."/>
            <person name="Reidmuller S."/>
            <person name="Feldblyum T."/>
            <person name="Hsiao J."/>
            <person name="Zismann V."/>
            <person name="Iobst S."/>
            <person name="de Vazeille A.R."/>
            <person name="Buell C.R."/>
            <person name="Ying K."/>
            <person name="Li Y."/>
            <person name="Lu T."/>
            <person name="Huang Y."/>
            <person name="Zhao Q."/>
            <person name="Feng Q."/>
            <person name="Zhang L."/>
            <person name="Zhu J."/>
            <person name="Weng Q."/>
            <person name="Mu J."/>
            <person name="Lu Y."/>
            <person name="Fan D."/>
            <person name="Liu Y."/>
            <person name="Guan J."/>
            <person name="Zhang Y."/>
            <person name="Yu S."/>
            <person name="Liu X."/>
            <person name="Zhang Y."/>
            <person name="Hong G."/>
            <person name="Han B."/>
            <person name="Choisne N."/>
            <person name="Demange N."/>
            <person name="Orjeda G."/>
            <person name="Samain S."/>
            <person name="Cattolico L."/>
            <person name="Pelletier E."/>
            <person name="Couloux A."/>
            <person name="Segurens B."/>
            <person name="Wincker P."/>
            <person name="D'Hont A."/>
            <person name="Scarpelli C."/>
            <person name="Weissenbach J."/>
            <person name="Salanoubat M."/>
            <person name="Quetier F."/>
            <person name="Yu Y."/>
            <person name="Kim H.R."/>
            <person name="Rambo T."/>
            <person name="Currie J."/>
            <person name="Collura K."/>
            <person name="Luo M."/>
            <person name="Yang T."/>
            <person name="Ammiraju J.S.S."/>
            <person name="Engler F."/>
            <person name="Soderlund C."/>
            <person name="Wing R.A."/>
            <person name="Palmer L.E."/>
            <person name="de la Bastide M."/>
            <person name="Spiegel L."/>
            <person name="Nascimento L."/>
            <person name="Zutavern T."/>
            <person name="O'Shaughnessy A."/>
            <person name="Dike S."/>
            <person name="Dedhia N."/>
            <person name="Preston R."/>
            <person name="Balija V."/>
            <person name="McCombie W.R."/>
            <person name="Chow T."/>
            <person name="Chen H."/>
            <person name="Chung M."/>
            <person name="Chen C."/>
            <person name="Shaw J."/>
            <person name="Wu H."/>
            <person name="Hsiao K."/>
            <person name="Chao Y."/>
            <person name="Chu M."/>
            <person name="Cheng C."/>
            <person name="Hour A."/>
            <person name="Lee P."/>
            <person name="Lin S."/>
            <person name="Lin Y."/>
            <person name="Liou J."/>
            <person name="Liu S."/>
            <person name="Hsing Y."/>
            <person name="Raghuvanshi S."/>
            <person name="Mohanty A."/>
            <person name="Bharti A.K."/>
            <person name="Gaur A."/>
            <person name="Gupta V."/>
            <person name="Kumar D."/>
            <person name="Ravi V."/>
            <person name="Vij S."/>
            <person name="Kapur A."/>
            <person name="Khurana P."/>
            <person name="Khurana P."/>
            <person name="Khurana J.P."/>
            <person name="Tyagi A.K."/>
            <person name="Gaikwad K."/>
            <person name="Singh A."/>
            <person name="Dalal V."/>
            <person name="Srivastava S."/>
            <person name="Dixit A."/>
            <person name="Pal A.K."/>
            <person name="Ghazi I.A."/>
            <person name="Yadav M."/>
            <person name="Pandit A."/>
            <person name="Bhargava A."/>
            <person name="Sureshbabu K."/>
            <person name="Batra K."/>
            <person name="Sharma T.R."/>
            <person name="Mohapatra T."/>
            <person name="Singh N.K."/>
            <person name="Messing J."/>
            <person name="Nelson A.B."/>
            <person name="Fuks G."/>
            <person name="Kavchok S."/>
            <person name="Keizer G."/>
            <person name="Linton E."/>
            <person name="Llaca V."/>
            <person name="Song R."/>
            <person name="Tanyolac B."/>
            <person name="Young S."/>
            <person name="Ho-Il K."/>
            <person name="Hahn J.H."/>
            <person name="Sangsakoo G."/>
            <person name="Vanavichit A."/>
            <person name="de Mattos Luiz.A.T."/>
            <person name="Zimmer P.D."/>
            <person name="Malone G."/>
            <person name="Dellagostin O."/>
            <person name="de Oliveira A.C."/>
            <person name="Bevan M."/>
            <person name="Bancroft I."/>
            <person name="Minx P."/>
            <person name="Cordum H."/>
            <person name="Wilson R."/>
            <person name="Cheng Z."/>
            <person name="Jin W."/>
            <person name="Jiang J."/>
            <person name="Leong S.A."/>
            <person name="Iwama H."/>
            <person name="Gojobori T."/>
            <person name="Itoh T."/>
            <person name="Niimura Y."/>
            <person name="Fujii Y."/>
            <person name="Habara T."/>
            <person name="Sakai H."/>
            <person name="Sato Y."/>
            <person name="Wilson G."/>
            <person name="Kumar K."/>
            <person name="McCouch S."/>
            <person name="Juretic N."/>
            <person name="Hoen D."/>
            <person name="Wright S."/>
            <person name="Bruskiewich R."/>
            <person name="Bureau T."/>
            <person name="Miyao A."/>
            <person name="Hirochika H."/>
            <person name="Nishikawa T."/>
            <person name="Kadowaki K."/>
            <person name="Sugiura M."/>
            <person name="Burr B."/>
            <person name="Sasaki T."/>
        </authorList>
    </citation>
    <scope>NUCLEOTIDE SEQUENCE [LARGE SCALE GENOMIC DNA]</scope>
    <source>
        <strain evidence="3">cv. Nipponbare</strain>
    </source>
</reference>
<evidence type="ECO:0000313" key="3">
    <source>
        <dbReference type="Proteomes" id="UP000059680"/>
    </source>
</evidence>
<evidence type="ECO:0000313" key="2">
    <source>
        <dbReference type="EMBL" id="BAS72308.1"/>
    </source>
</evidence>
<accession>A0A0P0V2X8</accession>
<dbReference type="Proteomes" id="UP000059680">
    <property type="component" value="Chromosome 1"/>
</dbReference>
<feature type="region of interest" description="Disordered" evidence="1">
    <location>
        <begin position="126"/>
        <end position="146"/>
    </location>
</feature>
<reference evidence="2 3" key="3">
    <citation type="journal article" date="2013" name="Rice">
        <title>Improvement of the Oryza sativa Nipponbare reference genome using next generation sequence and optical map data.</title>
        <authorList>
            <person name="Kawahara Y."/>
            <person name="de la Bastide M."/>
            <person name="Hamilton J.P."/>
            <person name="Kanamori H."/>
            <person name="McCombie W.R."/>
            <person name="Ouyang S."/>
            <person name="Schwartz D.C."/>
            <person name="Tanaka T."/>
            <person name="Wu J."/>
            <person name="Zhou S."/>
            <person name="Childs K.L."/>
            <person name="Davidson R.M."/>
            <person name="Lin H."/>
            <person name="Quesada-Ocampo L."/>
            <person name="Vaillancourt B."/>
            <person name="Sakai H."/>
            <person name="Lee S.S."/>
            <person name="Kim J."/>
            <person name="Numa H."/>
            <person name="Itoh T."/>
            <person name="Buell C.R."/>
            <person name="Matsumoto T."/>
        </authorList>
    </citation>
    <scope>NUCLEOTIDE SEQUENCE [LARGE SCALE GENOMIC DNA]</scope>
    <source>
        <strain evidence="3">cv. Nipponbare</strain>
    </source>
</reference>
<dbReference type="PROSITE" id="PS51257">
    <property type="entry name" value="PROKAR_LIPOPROTEIN"/>
    <property type="match status" value="1"/>
</dbReference>
<dbReference type="AlphaFoldDB" id="A0A0P0V2X8"/>
<evidence type="ECO:0000256" key="1">
    <source>
        <dbReference type="SAM" id="MobiDB-lite"/>
    </source>
</evidence>
<name>A0A0P0V2X8_ORYSJ</name>
<protein>
    <submittedName>
        <fullName evidence="2">Os01g0499350 protein</fullName>
    </submittedName>
</protein>